<proteinExistence type="predicted"/>
<dbReference type="Proteomes" id="UP000221837">
    <property type="component" value="Genome"/>
</dbReference>
<accession>A0A1S6UAA9</accession>
<name>A0A1S6UAA9_9CAUD</name>
<evidence type="ECO:0000313" key="2">
    <source>
        <dbReference type="Proteomes" id="UP000221837"/>
    </source>
</evidence>
<organism evidence="1 2">
    <name type="scientific">Serratia phage BF</name>
    <dbReference type="NCBI Taxonomy" id="1962671"/>
    <lineage>
        <taxon>Viruses</taxon>
        <taxon>Duplodnaviria</taxon>
        <taxon>Heunggongvirae</taxon>
        <taxon>Uroviricota</taxon>
        <taxon>Caudoviricetes</taxon>
        <taxon>Eneladusvirus</taxon>
        <taxon>Eneladusvirus BF</taxon>
    </lineage>
</organism>
<reference evidence="1" key="1">
    <citation type="submission" date="2017-02" db="EMBL/GenBank/DDBJ databases">
        <title>Genome sequence of Serratia marcescens phage BF.</title>
        <authorList>
            <person name="Casey E."/>
            <person name="Fitzgerald B."/>
            <person name="Mahony J."/>
            <person name="Lugli G."/>
            <person name="Ventura M."/>
            <person name="van Sinderen D."/>
        </authorList>
    </citation>
    <scope>NUCLEOTIDE SEQUENCE [LARGE SCALE GENOMIC DNA]</scope>
</reference>
<keyword evidence="2" id="KW-1185">Reference proteome</keyword>
<dbReference type="OrthoDB" id="38307at10239"/>
<dbReference type="EMBL" id="KY630187">
    <property type="protein sequence ID" value="AQW88680.1"/>
    <property type="molecule type" value="Genomic_DNA"/>
</dbReference>
<protein>
    <submittedName>
        <fullName evidence="1">Uncharacterized protein</fullName>
    </submittedName>
</protein>
<gene>
    <name evidence="1" type="ORF">BF_0155</name>
</gene>
<sequence>MRVLIMSIYNDYKTKKNEYFTFLNSNKNDIFNSAIEELKLLIPDVKTIGIIGYTPGFNDGEPCTHSSYSFFDDFGELIELSDYNSEVLSCFNIPEDVLDEDESDIYDWISDNTSLKLTSADRQLGNAIMSDLEALAEDIWYTDFIIMVDLSENTPVVKHIEYQCGY</sequence>
<evidence type="ECO:0000313" key="1">
    <source>
        <dbReference type="EMBL" id="AQW88680.1"/>
    </source>
</evidence>